<dbReference type="KEGG" id="sace:GIY23_12880"/>
<dbReference type="AlphaFoldDB" id="A0A5Q3QFR5"/>
<dbReference type="Proteomes" id="UP000371041">
    <property type="component" value="Chromosome"/>
</dbReference>
<keyword evidence="1" id="KW-1133">Transmembrane helix</keyword>
<dbReference type="EMBL" id="CP045929">
    <property type="protein sequence ID" value="QGK70299.1"/>
    <property type="molecule type" value="Genomic_DNA"/>
</dbReference>
<keyword evidence="1" id="KW-0812">Transmembrane</keyword>
<accession>A0A5Q3QFR5</accession>
<protein>
    <submittedName>
        <fullName evidence="2">Uncharacterized protein</fullName>
    </submittedName>
</protein>
<keyword evidence="3" id="KW-1185">Reference proteome</keyword>
<sequence length="136" mass="14054">MTRHPHRDTGSVSVLLAVLVPCLLLVFALVVDGTDRLRAQARADAVATETARAALAAVDTRGPTVTLDRSTATTAARRSLAAAGHTGTVGLDGSTVRVTVTHQSPAAIGLLWSTHHVTGQATADLTVATSTPRTQR</sequence>
<evidence type="ECO:0000256" key="1">
    <source>
        <dbReference type="SAM" id="Phobius"/>
    </source>
</evidence>
<evidence type="ECO:0000313" key="3">
    <source>
        <dbReference type="Proteomes" id="UP000371041"/>
    </source>
</evidence>
<dbReference type="RefSeq" id="WP_154076883.1">
    <property type="nucleotide sequence ID" value="NZ_CP045929.1"/>
</dbReference>
<organism evidence="2 3">
    <name type="scientific">Allosaccharopolyspora coralli</name>
    <dbReference type="NCBI Taxonomy" id="2665642"/>
    <lineage>
        <taxon>Bacteria</taxon>
        <taxon>Bacillati</taxon>
        <taxon>Actinomycetota</taxon>
        <taxon>Actinomycetes</taxon>
        <taxon>Pseudonocardiales</taxon>
        <taxon>Pseudonocardiaceae</taxon>
        <taxon>Allosaccharopolyspora</taxon>
    </lineage>
</organism>
<name>A0A5Q3QFR5_9PSEU</name>
<evidence type="ECO:0000313" key="2">
    <source>
        <dbReference type="EMBL" id="QGK70299.1"/>
    </source>
</evidence>
<gene>
    <name evidence="2" type="ORF">GIY23_12880</name>
</gene>
<feature type="transmembrane region" description="Helical" evidence="1">
    <location>
        <begin position="12"/>
        <end position="31"/>
    </location>
</feature>
<proteinExistence type="predicted"/>
<reference evidence="3" key="1">
    <citation type="submission" date="2019-11" db="EMBL/GenBank/DDBJ databases">
        <title>The complete genome sequence of Saccharopolyspora sp. E2A.</title>
        <authorList>
            <person name="Zhang G."/>
        </authorList>
    </citation>
    <scope>NUCLEOTIDE SEQUENCE [LARGE SCALE GENOMIC DNA]</scope>
    <source>
        <strain evidence="3">E2A</strain>
    </source>
</reference>
<keyword evidence="1" id="KW-0472">Membrane</keyword>